<organism evidence="2 3">
    <name type="scientific">Anncaliia algerae PRA339</name>
    <dbReference type="NCBI Taxonomy" id="1288291"/>
    <lineage>
        <taxon>Eukaryota</taxon>
        <taxon>Fungi</taxon>
        <taxon>Fungi incertae sedis</taxon>
        <taxon>Microsporidia</taxon>
        <taxon>Tubulinosematoidea</taxon>
        <taxon>Tubulinosematidae</taxon>
        <taxon>Anncaliia</taxon>
    </lineage>
</organism>
<evidence type="ECO:0000313" key="3">
    <source>
        <dbReference type="Proteomes" id="UP000030655"/>
    </source>
</evidence>
<sequence>MPIIFDRCIKLIVWTDEYKSYLDLSRNDYIHNSVFHKYEFVNKQNGTNTQLIESFHNELKFRIKKDKMLKLQQEMAF</sequence>
<name>A0A059F1V0_9MICR</name>
<dbReference type="Pfam" id="PF12762">
    <property type="entry name" value="DDE_Tnp_IS1595"/>
    <property type="match status" value="1"/>
</dbReference>
<dbReference type="HOGENOM" id="CLU_044348_8_1_1"/>
<dbReference type="EMBL" id="KK365154">
    <property type="protein sequence ID" value="KCZ80979.1"/>
    <property type="molecule type" value="Genomic_DNA"/>
</dbReference>
<feature type="domain" description="ISXO2-like transposase" evidence="1">
    <location>
        <begin position="12"/>
        <end position="64"/>
    </location>
</feature>
<gene>
    <name evidence="2" type="ORF">H312_01584</name>
</gene>
<dbReference type="InterPro" id="IPR024445">
    <property type="entry name" value="Tnp_ISXO2-like"/>
</dbReference>
<evidence type="ECO:0000259" key="1">
    <source>
        <dbReference type="Pfam" id="PF12762"/>
    </source>
</evidence>
<dbReference type="VEuPathDB" id="MicrosporidiaDB:H312_01584"/>
<reference evidence="3" key="1">
    <citation type="submission" date="2013-02" db="EMBL/GenBank/DDBJ databases">
        <authorList>
            <consortium name="The Broad Institute Genome Sequencing Platform"/>
            <person name="Cuomo C."/>
            <person name="Becnel J."/>
            <person name="Sanscrainte N."/>
            <person name="Walker B."/>
            <person name="Young S.K."/>
            <person name="Zeng Q."/>
            <person name="Gargeya S."/>
            <person name="Fitzgerald M."/>
            <person name="Haas B."/>
            <person name="Abouelleil A."/>
            <person name="Alvarado L."/>
            <person name="Arachchi H.M."/>
            <person name="Berlin A.M."/>
            <person name="Chapman S.B."/>
            <person name="Dewar J."/>
            <person name="Goldberg J."/>
            <person name="Griggs A."/>
            <person name="Gujja S."/>
            <person name="Hansen M."/>
            <person name="Howarth C."/>
            <person name="Imamovic A."/>
            <person name="Larimer J."/>
            <person name="McCowan C."/>
            <person name="Murphy C."/>
            <person name="Neiman D."/>
            <person name="Pearson M."/>
            <person name="Priest M."/>
            <person name="Roberts A."/>
            <person name="Saif S."/>
            <person name="Shea T."/>
            <person name="Sisk P."/>
            <person name="Sykes S."/>
            <person name="Wortman J."/>
            <person name="Nusbaum C."/>
            <person name="Birren B."/>
        </authorList>
    </citation>
    <scope>NUCLEOTIDE SEQUENCE [LARGE SCALE GENOMIC DNA]</scope>
    <source>
        <strain evidence="3">PRA339</strain>
    </source>
</reference>
<protein>
    <recommendedName>
        <fullName evidence="1">ISXO2-like transposase domain-containing protein</fullName>
    </recommendedName>
</protein>
<evidence type="ECO:0000313" key="2">
    <source>
        <dbReference type="EMBL" id="KCZ80979.1"/>
    </source>
</evidence>
<keyword evidence="3" id="KW-1185">Reference proteome</keyword>
<proteinExistence type="predicted"/>
<reference evidence="2 3" key="2">
    <citation type="submission" date="2014-03" db="EMBL/GenBank/DDBJ databases">
        <title>The Genome Sequence of Anncaliia algerae insect isolate PRA339.</title>
        <authorList>
            <consortium name="The Broad Institute Genome Sequencing Platform"/>
            <consortium name="The Broad Institute Genome Sequencing Center for Infectious Disease"/>
            <person name="Cuomo C."/>
            <person name="Becnel J."/>
            <person name="Sanscrainte N."/>
            <person name="Walker B."/>
            <person name="Young S.K."/>
            <person name="Zeng Q."/>
            <person name="Gargeya S."/>
            <person name="Fitzgerald M."/>
            <person name="Haas B."/>
            <person name="Abouelleil A."/>
            <person name="Alvarado L."/>
            <person name="Arachchi H.M."/>
            <person name="Berlin A.M."/>
            <person name="Chapman S.B."/>
            <person name="Dewar J."/>
            <person name="Goldberg J."/>
            <person name="Griggs A."/>
            <person name="Gujja S."/>
            <person name="Hansen M."/>
            <person name="Howarth C."/>
            <person name="Imamovic A."/>
            <person name="Larimer J."/>
            <person name="McCowan C."/>
            <person name="Murphy C."/>
            <person name="Neiman D."/>
            <person name="Pearson M."/>
            <person name="Priest M."/>
            <person name="Roberts A."/>
            <person name="Saif S."/>
            <person name="Shea T."/>
            <person name="Sisk P."/>
            <person name="Sykes S."/>
            <person name="Wortman J."/>
            <person name="Nusbaum C."/>
            <person name="Birren B."/>
        </authorList>
    </citation>
    <scope>NUCLEOTIDE SEQUENCE [LARGE SCALE GENOMIC DNA]</scope>
    <source>
        <strain evidence="2 3">PRA339</strain>
    </source>
</reference>
<dbReference type="OrthoDB" id="424490at2759"/>
<dbReference type="AlphaFoldDB" id="A0A059F1V0"/>
<accession>A0A059F1V0</accession>
<dbReference type="Proteomes" id="UP000030655">
    <property type="component" value="Unassembled WGS sequence"/>
</dbReference>